<evidence type="ECO:0000256" key="2">
    <source>
        <dbReference type="ARBA" id="ARBA00023125"/>
    </source>
</evidence>
<dbReference type="AlphaFoldDB" id="A0AA89AGE5"/>
<dbReference type="CDD" id="cd00086">
    <property type="entry name" value="homeodomain"/>
    <property type="match status" value="1"/>
</dbReference>
<dbReference type="InterPro" id="IPR009057">
    <property type="entry name" value="Homeodomain-like_sf"/>
</dbReference>
<name>A0AA89AGE5_9ASTE</name>
<dbReference type="PANTHER" id="PTHR15467">
    <property type="entry name" value="ZINC-FINGERS AND HOMEOBOXES RELATED"/>
    <property type="match status" value="1"/>
</dbReference>
<evidence type="ECO:0000313" key="10">
    <source>
        <dbReference type="Proteomes" id="UP001188597"/>
    </source>
</evidence>
<keyword evidence="10" id="KW-1185">Reference proteome</keyword>
<feature type="region of interest" description="Disordered" evidence="7">
    <location>
        <begin position="139"/>
        <end position="187"/>
    </location>
</feature>
<dbReference type="GO" id="GO:0003677">
    <property type="term" value="F:DNA binding"/>
    <property type="evidence" value="ECO:0007669"/>
    <property type="project" value="UniProtKB-UniRule"/>
</dbReference>
<keyword evidence="4 5" id="KW-0539">Nucleus</keyword>
<keyword evidence="2 5" id="KW-0238">DNA-binding</keyword>
<gene>
    <name evidence="9" type="ORF">RJ639_018748</name>
</gene>
<dbReference type="Proteomes" id="UP001188597">
    <property type="component" value="Unassembled WGS sequence"/>
</dbReference>
<dbReference type="PANTHER" id="PTHR15467:SF9">
    <property type="entry name" value="HOMEOBOX DOMAIN-CONTAINING PROTEIN"/>
    <property type="match status" value="1"/>
</dbReference>
<comment type="subcellular location">
    <subcellularLocation>
        <location evidence="1 5 6">Nucleus</location>
    </subcellularLocation>
</comment>
<sequence length="389" mass="43580">MASASSLRISITLRCSSPSHNNERPFVGRPIPALTLRPQPSSRFVLTSARRRSKPNWAITSSQKKKQSLPSNDARKDANLDEDAFEALFRQLEEDLKNDDSSAFDGDDEISEEDLAMLERELAAALGDDELLEVLDSSFDEKSEVANEESKKHEEEEGEEEGEEEEEEEDDYDDDDEEEEDEEESPLKLKTWQLRRLAYALKSGRRKSNLFIVGLAKLPRCQGTCSSDTGFGQGYLIKNLAADLCLDRTVVLKILRDPPPNLLMLSAALPDKPVSTIVESEINSLETAPLVTAATSTAKAEAKVKVPVHVLQSSWSAKKRIKKVQFETLERVYSRTKRPTNAMISSIVHVTNLPRKRVVKWFEDKRADDGVPDQRLPFQRSTSEAASSS</sequence>
<dbReference type="PROSITE" id="PS50071">
    <property type="entry name" value="HOMEOBOX_2"/>
    <property type="match status" value="1"/>
</dbReference>
<feature type="compositionally biased region" description="Polar residues" evidence="7">
    <location>
        <begin position="379"/>
        <end position="389"/>
    </location>
</feature>
<evidence type="ECO:0000256" key="3">
    <source>
        <dbReference type="ARBA" id="ARBA00023155"/>
    </source>
</evidence>
<feature type="compositionally biased region" description="Acidic residues" evidence="7">
    <location>
        <begin position="156"/>
        <end position="184"/>
    </location>
</feature>
<dbReference type="Gene3D" id="1.10.10.60">
    <property type="entry name" value="Homeodomain-like"/>
    <property type="match status" value="1"/>
</dbReference>
<feature type="domain" description="Homeobox" evidence="8">
    <location>
        <begin position="312"/>
        <end position="372"/>
    </location>
</feature>
<evidence type="ECO:0000313" key="9">
    <source>
        <dbReference type="EMBL" id="KAK3002714.1"/>
    </source>
</evidence>
<comment type="caution">
    <text evidence="9">The sequence shown here is derived from an EMBL/GenBank/DDBJ whole genome shotgun (WGS) entry which is preliminary data.</text>
</comment>
<dbReference type="SUPFAM" id="SSF46689">
    <property type="entry name" value="Homeodomain-like"/>
    <property type="match status" value="1"/>
</dbReference>
<dbReference type="InterPro" id="IPR001356">
    <property type="entry name" value="HD"/>
</dbReference>
<organism evidence="9 10">
    <name type="scientific">Escallonia herrerae</name>
    <dbReference type="NCBI Taxonomy" id="1293975"/>
    <lineage>
        <taxon>Eukaryota</taxon>
        <taxon>Viridiplantae</taxon>
        <taxon>Streptophyta</taxon>
        <taxon>Embryophyta</taxon>
        <taxon>Tracheophyta</taxon>
        <taxon>Spermatophyta</taxon>
        <taxon>Magnoliopsida</taxon>
        <taxon>eudicotyledons</taxon>
        <taxon>Gunneridae</taxon>
        <taxon>Pentapetalae</taxon>
        <taxon>asterids</taxon>
        <taxon>campanulids</taxon>
        <taxon>Escalloniales</taxon>
        <taxon>Escalloniaceae</taxon>
        <taxon>Escallonia</taxon>
    </lineage>
</organism>
<feature type="DNA-binding region" description="Homeobox" evidence="5">
    <location>
        <begin position="314"/>
        <end position="373"/>
    </location>
</feature>
<feature type="region of interest" description="Disordered" evidence="7">
    <location>
        <begin position="14"/>
        <end position="80"/>
    </location>
</feature>
<evidence type="ECO:0000256" key="4">
    <source>
        <dbReference type="ARBA" id="ARBA00023242"/>
    </source>
</evidence>
<dbReference type="EMBL" id="JAVXUP010002542">
    <property type="protein sequence ID" value="KAK3002714.1"/>
    <property type="molecule type" value="Genomic_DNA"/>
</dbReference>
<evidence type="ECO:0000256" key="5">
    <source>
        <dbReference type="PROSITE-ProRule" id="PRU00108"/>
    </source>
</evidence>
<evidence type="ECO:0000256" key="7">
    <source>
        <dbReference type="SAM" id="MobiDB-lite"/>
    </source>
</evidence>
<feature type="region of interest" description="Disordered" evidence="7">
    <location>
        <begin position="368"/>
        <end position="389"/>
    </location>
</feature>
<evidence type="ECO:0000256" key="6">
    <source>
        <dbReference type="RuleBase" id="RU000682"/>
    </source>
</evidence>
<dbReference type="Pfam" id="PF00046">
    <property type="entry name" value="Homeodomain"/>
    <property type="match status" value="1"/>
</dbReference>
<protein>
    <recommendedName>
        <fullName evidence="8">Homeobox domain-containing protein</fullName>
    </recommendedName>
</protein>
<reference evidence="9" key="1">
    <citation type="submission" date="2022-12" db="EMBL/GenBank/DDBJ databases">
        <title>Draft genome assemblies for two species of Escallonia (Escalloniales).</title>
        <authorList>
            <person name="Chanderbali A."/>
            <person name="Dervinis C."/>
            <person name="Anghel I."/>
            <person name="Soltis D."/>
            <person name="Soltis P."/>
            <person name="Zapata F."/>
        </authorList>
    </citation>
    <scope>NUCLEOTIDE SEQUENCE</scope>
    <source>
        <strain evidence="9">UCBG64.0493</strain>
        <tissue evidence="9">Leaf</tissue>
    </source>
</reference>
<proteinExistence type="predicted"/>
<dbReference type="GO" id="GO:0000981">
    <property type="term" value="F:DNA-binding transcription factor activity, RNA polymerase II-specific"/>
    <property type="evidence" value="ECO:0007669"/>
    <property type="project" value="TreeGrafter"/>
</dbReference>
<keyword evidence="3 5" id="KW-0371">Homeobox</keyword>
<accession>A0AA89AGE5</accession>
<dbReference type="GO" id="GO:0005634">
    <property type="term" value="C:nucleus"/>
    <property type="evidence" value="ECO:0007669"/>
    <property type="project" value="UniProtKB-SubCell"/>
</dbReference>
<feature type="compositionally biased region" description="Basic and acidic residues" evidence="7">
    <location>
        <begin position="139"/>
        <end position="155"/>
    </location>
</feature>
<evidence type="ECO:0000259" key="8">
    <source>
        <dbReference type="PROSITE" id="PS50071"/>
    </source>
</evidence>
<dbReference type="SMART" id="SM00389">
    <property type="entry name" value="HOX"/>
    <property type="match status" value="1"/>
</dbReference>
<evidence type="ECO:0000256" key="1">
    <source>
        <dbReference type="ARBA" id="ARBA00004123"/>
    </source>
</evidence>